<sequence length="400" mass="44752">MLPVPTGYPIERLSGPLIVGYLLHWGLFGTLSVQLYLYYLAFPNDRKIIKCLVYGIYIVEFVQTMFVTHDAFAMFGYGFGDIEALTEMHFDWLTVPIMSAVAACVGHAFYVYRIVILSRSRIVPALVICVSLTSSVAAIITGVYCFQAGDITAIHNRRTSIAIGIWCGGSALCDIVIAICMTYYLIHSSTGFRQTQILVTKLIRLTIETGSVTAIGAFLNLTFFFVLTHLTVYMTLAIIMPKLYANTVYMVLNSRIRIMGGRDTYMSSNDMELTTTLIMDTTPHPTQGTRRTEGVQGQATVVTITKEVFSSDHEMNRTSVSHIDSCALLELIFLQGETTGRQYESLRVTIRVHSLSPPRPIIFGLVVIHTEAYSNLIPLCAKMFRSLYMYSYINGCFLRL</sequence>
<feature type="domain" description="DUF6534" evidence="2">
    <location>
        <begin position="170"/>
        <end position="255"/>
    </location>
</feature>
<dbReference type="InterPro" id="IPR045339">
    <property type="entry name" value="DUF6534"/>
</dbReference>
<dbReference type="InParanoid" id="A0A2H3D3Y0"/>
<feature type="transmembrane region" description="Helical" evidence="1">
    <location>
        <begin position="124"/>
        <end position="149"/>
    </location>
</feature>
<reference evidence="4" key="1">
    <citation type="journal article" date="2017" name="Nat. Ecol. Evol.">
        <title>Genome expansion and lineage-specific genetic innovations in the forest pathogenic fungi Armillaria.</title>
        <authorList>
            <person name="Sipos G."/>
            <person name="Prasanna A.N."/>
            <person name="Walter M.C."/>
            <person name="O'Connor E."/>
            <person name="Balint B."/>
            <person name="Krizsan K."/>
            <person name="Kiss B."/>
            <person name="Hess J."/>
            <person name="Varga T."/>
            <person name="Slot J."/>
            <person name="Riley R."/>
            <person name="Boka B."/>
            <person name="Rigling D."/>
            <person name="Barry K."/>
            <person name="Lee J."/>
            <person name="Mihaltcheva S."/>
            <person name="LaButti K."/>
            <person name="Lipzen A."/>
            <person name="Waldron R."/>
            <person name="Moloney N.M."/>
            <person name="Sperisen C."/>
            <person name="Kredics L."/>
            <person name="Vagvoelgyi C."/>
            <person name="Patrignani A."/>
            <person name="Fitzpatrick D."/>
            <person name="Nagy I."/>
            <person name="Doyle S."/>
            <person name="Anderson J.B."/>
            <person name="Grigoriev I.V."/>
            <person name="Gueldener U."/>
            <person name="Muensterkoetter M."/>
            <person name="Nagy L.G."/>
        </authorList>
    </citation>
    <scope>NUCLEOTIDE SEQUENCE [LARGE SCALE GENOMIC DNA]</scope>
    <source>
        <strain evidence="4">Ar21-2</strain>
    </source>
</reference>
<feature type="transmembrane region" description="Helical" evidence="1">
    <location>
        <begin position="51"/>
        <end position="72"/>
    </location>
</feature>
<dbReference type="PANTHER" id="PTHR40465">
    <property type="entry name" value="CHROMOSOME 1, WHOLE GENOME SHOTGUN SEQUENCE"/>
    <property type="match status" value="1"/>
</dbReference>
<dbReference type="OrthoDB" id="3223377at2759"/>
<accession>A0A2H3D3Y0</accession>
<feature type="transmembrane region" description="Helical" evidence="1">
    <location>
        <begin position="92"/>
        <end position="112"/>
    </location>
</feature>
<gene>
    <name evidence="3" type="ORF">ARMGADRAFT_357088</name>
</gene>
<feature type="transmembrane region" description="Helical" evidence="1">
    <location>
        <begin position="161"/>
        <end position="186"/>
    </location>
</feature>
<dbReference type="EMBL" id="KZ293672">
    <property type="protein sequence ID" value="PBK88454.1"/>
    <property type="molecule type" value="Genomic_DNA"/>
</dbReference>
<proteinExistence type="predicted"/>
<protein>
    <recommendedName>
        <fullName evidence="2">DUF6534 domain-containing protein</fullName>
    </recommendedName>
</protein>
<keyword evidence="1" id="KW-0472">Membrane</keyword>
<keyword evidence="4" id="KW-1185">Reference proteome</keyword>
<evidence type="ECO:0000259" key="2">
    <source>
        <dbReference type="Pfam" id="PF20152"/>
    </source>
</evidence>
<evidence type="ECO:0000313" key="4">
    <source>
        <dbReference type="Proteomes" id="UP000217790"/>
    </source>
</evidence>
<dbReference type="AlphaFoldDB" id="A0A2H3D3Y0"/>
<evidence type="ECO:0000256" key="1">
    <source>
        <dbReference type="SAM" id="Phobius"/>
    </source>
</evidence>
<feature type="transmembrane region" description="Helical" evidence="1">
    <location>
        <begin position="207"/>
        <end position="226"/>
    </location>
</feature>
<name>A0A2H3D3Y0_ARMGA</name>
<dbReference type="Pfam" id="PF20152">
    <property type="entry name" value="DUF6534"/>
    <property type="match status" value="1"/>
</dbReference>
<dbReference type="Proteomes" id="UP000217790">
    <property type="component" value="Unassembled WGS sequence"/>
</dbReference>
<evidence type="ECO:0000313" key="3">
    <source>
        <dbReference type="EMBL" id="PBK88454.1"/>
    </source>
</evidence>
<keyword evidence="1" id="KW-0812">Transmembrane</keyword>
<dbReference type="PANTHER" id="PTHR40465:SF1">
    <property type="entry name" value="DUF6534 DOMAIN-CONTAINING PROTEIN"/>
    <property type="match status" value="1"/>
</dbReference>
<feature type="transmembrane region" description="Helical" evidence="1">
    <location>
        <begin position="232"/>
        <end position="252"/>
    </location>
</feature>
<organism evidence="3 4">
    <name type="scientific">Armillaria gallica</name>
    <name type="common">Bulbous honey fungus</name>
    <name type="synonym">Armillaria bulbosa</name>
    <dbReference type="NCBI Taxonomy" id="47427"/>
    <lineage>
        <taxon>Eukaryota</taxon>
        <taxon>Fungi</taxon>
        <taxon>Dikarya</taxon>
        <taxon>Basidiomycota</taxon>
        <taxon>Agaricomycotina</taxon>
        <taxon>Agaricomycetes</taxon>
        <taxon>Agaricomycetidae</taxon>
        <taxon>Agaricales</taxon>
        <taxon>Marasmiineae</taxon>
        <taxon>Physalacriaceae</taxon>
        <taxon>Armillaria</taxon>
    </lineage>
</organism>
<keyword evidence="1" id="KW-1133">Transmembrane helix</keyword>
<feature type="transmembrane region" description="Helical" evidence="1">
    <location>
        <begin position="18"/>
        <end position="39"/>
    </location>
</feature>